<feature type="transmembrane region" description="Helical" evidence="6">
    <location>
        <begin position="141"/>
        <end position="158"/>
    </location>
</feature>
<dbReference type="EMBL" id="VIBQ01000141">
    <property type="protein sequence ID" value="KAB9006565.1"/>
    <property type="molecule type" value="Genomic_DNA"/>
</dbReference>
<feature type="compositionally biased region" description="Low complexity" evidence="5">
    <location>
        <begin position="44"/>
        <end position="54"/>
    </location>
</feature>
<dbReference type="OrthoDB" id="5546837at2759"/>
<feature type="compositionally biased region" description="Low complexity" evidence="5">
    <location>
        <begin position="8"/>
        <end position="19"/>
    </location>
</feature>
<dbReference type="PANTHER" id="PTHR36460:SF1">
    <property type="entry name" value="UPF0132 DOMAIN PROTEIN (AFU_ORTHOLOGUE AFUA_3G10255)"/>
    <property type="match status" value="1"/>
</dbReference>
<name>A0A5N6L5G1_9ROSI</name>
<evidence type="ECO:0000256" key="6">
    <source>
        <dbReference type="SAM" id="Phobius"/>
    </source>
</evidence>
<keyword evidence="8" id="KW-1185">Reference proteome</keyword>
<feature type="transmembrane region" description="Helical" evidence="6">
    <location>
        <begin position="116"/>
        <end position="134"/>
    </location>
</feature>
<comment type="caution">
    <text evidence="7">The sequence shown here is derived from an EMBL/GenBank/DDBJ whole genome shotgun (WGS) entry which is preliminary data.</text>
</comment>
<evidence type="ECO:0000256" key="2">
    <source>
        <dbReference type="ARBA" id="ARBA00022692"/>
    </source>
</evidence>
<sequence>MSPPPPSSRTISPTPQSPRKPVQRNPLVSSQDRLPAPGDFESNTTSPSFQSTTTTTITTGGLTSFGGARDMDVFATSLPMRLDYEACLAYLLLPPCGGAFLLIFEHKSDYVRFHAWQSSLLFTFIFVFHLIFSFNKIISCLMLTMDLILIGLLAWHAYQDADTLDRWEVPIFGKMASSFVDSE</sequence>
<comment type="subcellular location">
    <subcellularLocation>
        <location evidence="1">Membrane</location>
        <topology evidence="1">Multi-pass membrane protein</topology>
    </subcellularLocation>
</comment>
<feature type="transmembrane region" description="Helical" evidence="6">
    <location>
        <begin position="87"/>
        <end position="104"/>
    </location>
</feature>
<reference evidence="7 8" key="1">
    <citation type="submission" date="2019-06" db="EMBL/GenBank/DDBJ databases">
        <title>A chromosomal-level reference genome of Carpinus fangiana (Coryloideae, Betulaceae).</title>
        <authorList>
            <person name="Yang X."/>
            <person name="Wang Z."/>
            <person name="Zhang L."/>
            <person name="Hao G."/>
            <person name="Liu J."/>
            <person name="Yang Y."/>
        </authorList>
    </citation>
    <scope>NUCLEOTIDE SEQUENCE [LARGE SCALE GENOMIC DNA]</scope>
    <source>
        <strain evidence="7">Cfa_2016G</strain>
        <tissue evidence="7">Leaf</tissue>
    </source>
</reference>
<keyword evidence="2 6" id="KW-0812">Transmembrane</keyword>
<keyword evidence="4 6" id="KW-0472">Membrane</keyword>
<dbReference type="GO" id="GO:0016020">
    <property type="term" value="C:membrane"/>
    <property type="evidence" value="ECO:0007669"/>
    <property type="project" value="UniProtKB-SubCell"/>
</dbReference>
<dbReference type="Proteomes" id="UP000327013">
    <property type="component" value="Unassembled WGS sequence"/>
</dbReference>
<evidence type="ECO:0000256" key="4">
    <source>
        <dbReference type="ARBA" id="ARBA00023136"/>
    </source>
</evidence>
<accession>A0A5N6L5G1</accession>
<evidence type="ECO:0000313" key="7">
    <source>
        <dbReference type="EMBL" id="KAB9006565.1"/>
    </source>
</evidence>
<protein>
    <submittedName>
        <fullName evidence="7">Uncharacterized protein</fullName>
    </submittedName>
</protein>
<keyword evidence="3 6" id="KW-1133">Transmembrane helix</keyword>
<dbReference type="AlphaFoldDB" id="A0A5N6L5G1"/>
<gene>
    <name evidence="7" type="ORF">FH972_026919</name>
</gene>
<dbReference type="PANTHER" id="PTHR36460">
    <property type="entry name" value="UPF0132 DOMAIN PROTEIN (AFU_ORTHOLOGUE AFUA_3G10255)"/>
    <property type="match status" value="1"/>
</dbReference>
<evidence type="ECO:0000256" key="5">
    <source>
        <dbReference type="SAM" id="MobiDB-lite"/>
    </source>
</evidence>
<proteinExistence type="predicted"/>
<evidence type="ECO:0000313" key="8">
    <source>
        <dbReference type="Proteomes" id="UP000327013"/>
    </source>
</evidence>
<evidence type="ECO:0000256" key="1">
    <source>
        <dbReference type="ARBA" id="ARBA00004141"/>
    </source>
</evidence>
<organism evidence="7 8">
    <name type="scientific">Carpinus fangiana</name>
    <dbReference type="NCBI Taxonomy" id="176857"/>
    <lineage>
        <taxon>Eukaryota</taxon>
        <taxon>Viridiplantae</taxon>
        <taxon>Streptophyta</taxon>
        <taxon>Embryophyta</taxon>
        <taxon>Tracheophyta</taxon>
        <taxon>Spermatophyta</taxon>
        <taxon>Magnoliopsida</taxon>
        <taxon>eudicotyledons</taxon>
        <taxon>Gunneridae</taxon>
        <taxon>Pentapetalae</taxon>
        <taxon>rosids</taxon>
        <taxon>fabids</taxon>
        <taxon>Fagales</taxon>
        <taxon>Betulaceae</taxon>
        <taxon>Carpinus</taxon>
    </lineage>
</organism>
<evidence type="ECO:0000256" key="3">
    <source>
        <dbReference type="ARBA" id="ARBA00022989"/>
    </source>
</evidence>
<feature type="region of interest" description="Disordered" evidence="5">
    <location>
        <begin position="1"/>
        <end position="54"/>
    </location>
</feature>